<gene>
    <name evidence="2" type="ORF">JKF63_06318</name>
</gene>
<dbReference type="KEGG" id="phet:94292345"/>
<dbReference type="OrthoDB" id="266972at2759"/>
<comment type="caution">
    <text evidence="2">The sequence shown here is derived from an EMBL/GenBank/DDBJ whole genome shotgun (WGS) entry which is preliminary data.</text>
</comment>
<dbReference type="GeneID" id="94292345"/>
<proteinExistence type="predicted"/>
<protein>
    <submittedName>
        <fullName evidence="2">Uncharacterized protein</fullName>
    </submittedName>
</protein>
<dbReference type="RefSeq" id="XP_067758765.1">
    <property type="nucleotide sequence ID" value="XM_067902268.1"/>
</dbReference>
<name>A0A836IUB2_9TRYP</name>
<evidence type="ECO:0000313" key="2">
    <source>
        <dbReference type="EMBL" id="KAG5509613.1"/>
    </source>
</evidence>
<evidence type="ECO:0000256" key="1">
    <source>
        <dbReference type="SAM" id="Phobius"/>
    </source>
</evidence>
<keyword evidence="3" id="KW-1185">Reference proteome</keyword>
<dbReference type="EMBL" id="JAFJZO010000013">
    <property type="protein sequence ID" value="KAG5509613.1"/>
    <property type="molecule type" value="Genomic_DNA"/>
</dbReference>
<sequence length="143" mass="16624">MNDGITLPDCDALLGRKKMSIPFLGTLCIEPAADQSRVVYMMPTLRSWSKDYWYVWLIFTLIVLLSLLACVFQCSRWCHRIKHRQEREMRKKRLNEMPRLTSTRFRGRGGSETRRSVVVSFPPHTSHASSESLFLDSISDNSR</sequence>
<dbReference type="AlphaFoldDB" id="A0A836IUB2"/>
<accession>A0A836IUB2</accession>
<keyword evidence="1" id="KW-0472">Membrane</keyword>
<dbReference type="Proteomes" id="UP000674318">
    <property type="component" value="Chromosome 13"/>
</dbReference>
<evidence type="ECO:0000313" key="3">
    <source>
        <dbReference type="Proteomes" id="UP000674318"/>
    </source>
</evidence>
<keyword evidence="1" id="KW-1133">Transmembrane helix</keyword>
<reference evidence="2 3" key="1">
    <citation type="submission" date="2021-02" db="EMBL/GenBank/DDBJ databases">
        <title>Porcisia hertigi Genome sequencing and assembly.</title>
        <authorList>
            <person name="Almutairi H."/>
            <person name="Gatherer D."/>
        </authorList>
    </citation>
    <scope>NUCLEOTIDE SEQUENCE [LARGE SCALE GENOMIC DNA]</scope>
    <source>
        <strain evidence="2 3">C119</strain>
    </source>
</reference>
<feature type="transmembrane region" description="Helical" evidence="1">
    <location>
        <begin position="52"/>
        <end position="74"/>
    </location>
</feature>
<keyword evidence="1" id="KW-0812">Transmembrane</keyword>
<organism evidence="2 3">
    <name type="scientific">Porcisia hertigi</name>
    <dbReference type="NCBI Taxonomy" id="2761500"/>
    <lineage>
        <taxon>Eukaryota</taxon>
        <taxon>Discoba</taxon>
        <taxon>Euglenozoa</taxon>
        <taxon>Kinetoplastea</taxon>
        <taxon>Metakinetoplastina</taxon>
        <taxon>Trypanosomatida</taxon>
        <taxon>Trypanosomatidae</taxon>
        <taxon>Leishmaniinae</taxon>
        <taxon>Porcisia</taxon>
    </lineage>
</organism>